<dbReference type="InterPro" id="IPR045584">
    <property type="entry name" value="Pilin-like"/>
</dbReference>
<evidence type="ECO:0008006" key="18">
    <source>
        <dbReference type="Google" id="ProtNLM"/>
    </source>
</evidence>
<comment type="subcellular location">
    <subcellularLocation>
        <location evidence="2">Cell outer membrane</location>
    </subcellularLocation>
    <subcellularLocation>
        <location evidence="1">Cell surface</location>
    </subcellularLocation>
</comment>
<feature type="domain" description="Trimeric autotransporter adhesin YadA-like stalk" evidence="14">
    <location>
        <begin position="2557"/>
        <end position="2597"/>
    </location>
</feature>
<feature type="domain" description="Trimeric autotransporter adhesin YadA-like head" evidence="13">
    <location>
        <begin position="222"/>
        <end position="246"/>
    </location>
</feature>
<evidence type="ECO:0000259" key="13">
    <source>
        <dbReference type="Pfam" id="PF05658"/>
    </source>
</evidence>
<dbReference type="GO" id="GO:0009986">
    <property type="term" value="C:cell surface"/>
    <property type="evidence" value="ECO:0007669"/>
    <property type="project" value="UniProtKB-SubCell"/>
</dbReference>
<evidence type="ECO:0000256" key="5">
    <source>
        <dbReference type="ARBA" id="ARBA00022452"/>
    </source>
</evidence>
<feature type="domain" description="Trimeric autotransporter adhesin YadA-like stalk" evidence="14">
    <location>
        <begin position="1566"/>
        <end position="1606"/>
    </location>
</feature>
<dbReference type="Pfam" id="PF05662">
    <property type="entry name" value="YadA_stalk"/>
    <property type="match status" value="27"/>
</dbReference>
<feature type="domain" description="Trimeric autotransporter adhesin YadA-like stalk" evidence="14">
    <location>
        <begin position="1453"/>
        <end position="1491"/>
    </location>
</feature>
<feature type="domain" description="Trimeric autotransporter adhesin YadA-like stalk" evidence="14">
    <location>
        <begin position="2754"/>
        <end position="2795"/>
    </location>
</feature>
<dbReference type="Gene3D" id="1.20.5.170">
    <property type="match status" value="11"/>
</dbReference>
<comment type="similarity">
    <text evidence="3">Belongs to the autotransporter-2 (AT-2) (TC 1.B.40) family.</text>
</comment>
<dbReference type="InterPro" id="IPR011049">
    <property type="entry name" value="Serralysin-like_metalloprot_C"/>
</dbReference>
<feature type="domain" description="Trimeric autotransporter adhesin YadA-like stalk" evidence="14">
    <location>
        <begin position="1677"/>
        <end position="1714"/>
    </location>
</feature>
<evidence type="ECO:0000259" key="14">
    <source>
        <dbReference type="Pfam" id="PF05662"/>
    </source>
</evidence>
<dbReference type="InterPro" id="IPR005594">
    <property type="entry name" value="YadA_C"/>
</dbReference>
<keyword evidence="8" id="KW-0653">Protein transport</keyword>
<feature type="domain" description="Trimeric autotransporter adhesin YadA-like stalk" evidence="14">
    <location>
        <begin position="2883"/>
        <end position="2925"/>
    </location>
</feature>
<dbReference type="Pfam" id="PF13018">
    <property type="entry name" value="ESPR"/>
    <property type="match status" value="1"/>
</dbReference>
<protein>
    <recommendedName>
        <fullName evidence="18">Autotransporter adhesin</fullName>
    </recommendedName>
</protein>
<feature type="domain" description="Trimeric autotransporter adhesin YadA-like stalk" evidence="14">
    <location>
        <begin position="2647"/>
        <end position="2689"/>
    </location>
</feature>
<evidence type="ECO:0000256" key="4">
    <source>
        <dbReference type="ARBA" id="ARBA00022448"/>
    </source>
</evidence>
<name>A0A2N9X958_9NEIS</name>
<feature type="domain" description="Trimeric autotransporter adhesin YadA-like stalk" evidence="14">
    <location>
        <begin position="1071"/>
        <end position="1114"/>
    </location>
</feature>
<keyword evidence="9" id="KW-0472">Membrane</keyword>
<dbReference type="SUPFAM" id="SSF101967">
    <property type="entry name" value="Adhesin YadA, collagen-binding domain"/>
    <property type="match status" value="11"/>
</dbReference>
<evidence type="ECO:0000256" key="8">
    <source>
        <dbReference type="ARBA" id="ARBA00022927"/>
    </source>
</evidence>
<keyword evidence="4" id="KW-0813">Transport</keyword>
<feature type="domain" description="Trimeric autotransporter adhesin YadA-like stalk" evidence="14">
    <location>
        <begin position="3339"/>
        <end position="3375"/>
    </location>
</feature>
<keyword evidence="5" id="KW-1134">Transmembrane beta strand</keyword>
<keyword evidence="7" id="KW-0732">Signal</keyword>
<keyword evidence="17" id="KW-1185">Reference proteome</keyword>
<dbReference type="Pfam" id="PF05658">
    <property type="entry name" value="YadA_head"/>
    <property type="match status" value="7"/>
</dbReference>
<feature type="region of interest" description="Disordered" evidence="11">
    <location>
        <begin position="338"/>
        <end position="357"/>
    </location>
</feature>
<dbReference type="Proteomes" id="UP000230202">
    <property type="component" value="Unassembled WGS sequence"/>
</dbReference>
<evidence type="ECO:0000313" key="16">
    <source>
        <dbReference type="EMBL" id="PIT41380.1"/>
    </source>
</evidence>
<feature type="domain" description="Trimeric autotransporter adhesin YadA-like stalk" evidence="14">
    <location>
        <begin position="521"/>
        <end position="559"/>
    </location>
</feature>
<dbReference type="GO" id="GO:0015031">
    <property type="term" value="P:protein transport"/>
    <property type="evidence" value="ECO:0007669"/>
    <property type="project" value="UniProtKB-KW"/>
</dbReference>
<feature type="domain" description="Trimeric autotransporter adhesin YadA-like stalk" evidence="14">
    <location>
        <begin position="646"/>
        <end position="687"/>
    </location>
</feature>
<keyword evidence="6" id="KW-0812">Transmembrane</keyword>
<feature type="domain" description="Trimeric autotransporter adhesin YadA-like stalk" evidence="14">
    <location>
        <begin position="748"/>
        <end position="793"/>
    </location>
</feature>
<feature type="domain" description="Trimeric autotransporter adhesin YadA-like stalk" evidence="14">
    <location>
        <begin position="976"/>
        <end position="1018"/>
    </location>
</feature>
<evidence type="ECO:0000256" key="6">
    <source>
        <dbReference type="ARBA" id="ARBA00022692"/>
    </source>
</evidence>
<feature type="compositionally biased region" description="Low complexity" evidence="11">
    <location>
        <begin position="343"/>
        <end position="357"/>
    </location>
</feature>
<evidence type="ECO:0000256" key="11">
    <source>
        <dbReference type="SAM" id="MobiDB-lite"/>
    </source>
</evidence>
<reference evidence="16" key="1">
    <citation type="journal article" date="2017" name="MBio">
        <title>Type VI secretion-mediated competition in the bee gut microbiome.</title>
        <authorList>
            <person name="Steele M.I."/>
            <person name="Kwong W.K."/>
            <person name="Powell J.E."/>
            <person name="Whiteley M."/>
            <person name="Moran N.A."/>
        </authorList>
    </citation>
    <scope>NUCLEOTIDE SEQUENCE [LARGE SCALE GENOMIC DNA]</scope>
    <source>
        <strain evidence="16">WkB273</strain>
    </source>
</reference>
<evidence type="ECO:0000259" key="12">
    <source>
        <dbReference type="Pfam" id="PF03895"/>
    </source>
</evidence>
<dbReference type="RefSeq" id="WP_100151486.1">
    <property type="nucleotide sequence ID" value="NZ_MEIL01000016.1"/>
</dbReference>
<feature type="domain" description="Trimeric autotransporter adhesin YadA-like head" evidence="13">
    <location>
        <begin position="305"/>
        <end position="329"/>
    </location>
</feature>
<dbReference type="InterPro" id="IPR008640">
    <property type="entry name" value="Adhesin_Head_dom"/>
</dbReference>
<feature type="domain" description="Trimeric autotransporter adhesin YadA-like stalk" evidence="14">
    <location>
        <begin position="2305"/>
        <end position="2347"/>
    </location>
</feature>
<dbReference type="Gene3D" id="3.30.1300.30">
    <property type="entry name" value="GSPII I/J protein-like"/>
    <property type="match status" value="1"/>
</dbReference>
<dbReference type="SUPFAM" id="SSF54523">
    <property type="entry name" value="Pili subunits"/>
    <property type="match status" value="1"/>
</dbReference>
<feature type="domain" description="Trimeric autotransporter adhesin YadA-like stalk" evidence="14">
    <location>
        <begin position="3567"/>
        <end position="3597"/>
    </location>
</feature>
<dbReference type="Pfam" id="PF03895">
    <property type="entry name" value="YadA_anchor"/>
    <property type="match status" value="1"/>
</dbReference>
<feature type="domain" description="Trimeric autotransporter adhesin YadA-like head" evidence="13">
    <location>
        <begin position="249"/>
        <end position="273"/>
    </location>
</feature>
<evidence type="ECO:0000256" key="10">
    <source>
        <dbReference type="ARBA" id="ARBA00023237"/>
    </source>
</evidence>
<proteinExistence type="inferred from homology"/>
<evidence type="ECO:0000313" key="17">
    <source>
        <dbReference type="Proteomes" id="UP000230202"/>
    </source>
</evidence>
<comment type="caution">
    <text evidence="16">The sequence shown here is derived from an EMBL/GenBank/DDBJ whole genome shotgun (WGS) entry which is preliminary data.</text>
</comment>
<feature type="domain" description="Trimeric autotransporter adhesin YadA-like stalk" evidence="14">
    <location>
        <begin position="3119"/>
        <end position="3162"/>
    </location>
</feature>
<dbReference type="CDD" id="cd12820">
    <property type="entry name" value="LbR_YadA-like"/>
    <property type="match status" value="1"/>
</dbReference>
<keyword evidence="10" id="KW-0998">Cell outer membrane</keyword>
<dbReference type="Gene3D" id="4.10.80.270">
    <property type="match status" value="8"/>
</dbReference>
<evidence type="ECO:0000256" key="3">
    <source>
        <dbReference type="ARBA" id="ARBA00005848"/>
    </source>
</evidence>
<gene>
    <name evidence="16" type="ORF">BHC54_01090</name>
</gene>
<dbReference type="InterPro" id="IPR024973">
    <property type="entry name" value="ESPR"/>
</dbReference>
<evidence type="ECO:0000256" key="9">
    <source>
        <dbReference type="ARBA" id="ARBA00023136"/>
    </source>
</evidence>
<feature type="domain" description="Trimeric autotransporter adhesin YadA-like stalk" evidence="14">
    <location>
        <begin position="1340"/>
        <end position="1382"/>
    </location>
</feature>
<evidence type="ECO:0000256" key="2">
    <source>
        <dbReference type="ARBA" id="ARBA00004442"/>
    </source>
</evidence>
<feature type="domain" description="Trimeric autotransporter adhesin YadA-like stalk" evidence="14">
    <location>
        <begin position="2198"/>
        <end position="2236"/>
    </location>
</feature>
<feature type="domain" description="Trimeric autotransporter adhesin YadA-like C-terminal membrane anchor" evidence="12">
    <location>
        <begin position="3635"/>
        <end position="3688"/>
    </location>
</feature>
<feature type="domain" description="Trimeric autotransporter adhesin YadA-like stalk" evidence="14">
    <location>
        <begin position="3252"/>
        <end position="3292"/>
    </location>
</feature>
<feature type="domain" description="Trimeric autotransporter adhesin YadA-like head" evidence="13">
    <location>
        <begin position="449"/>
        <end position="474"/>
    </location>
</feature>
<feature type="domain" description="Trimeric autotransporter adhesin YadA-like stalk" evidence="14">
    <location>
        <begin position="850"/>
        <end position="896"/>
    </location>
</feature>
<feature type="domain" description="Trimeric autotransporter adhesin YadA-like stalk" evidence="14">
    <location>
        <begin position="2992"/>
        <end position="3032"/>
    </location>
</feature>
<feature type="domain" description="Trimeric autotransporter adhesin YadA-like stalk" evidence="14">
    <location>
        <begin position="2019"/>
        <end position="2056"/>
    </location>
</feature>
<feature type="domain" description="Trimeric autotransporter adhesin YadA-like stalk" evidence="14">
    <location>
        <begin position="2414"/>
        <end position="2457"/>
    </location>
</feature>
<dbReference type="Gene3D" id="2.150.10.10">
    <property type="entry name" value="Serralysin-like metalloprotease, C-terminal"/>
    <property type="match status" value="6"/>
</dbReference>
<dbReference type="GO" id="GO:0009279">
    <property type="term" value="C:cell outer membrane"/>
    <property type="evidence" value="ECO:0007669"/>
    <property type="project" value="UniProtKB-SubCell"/>
</dbReference>
<feature type="domain" description="Trimeric autotransporter adhesin YadA-like head" evidence="13">
    <location>
        <begin position="3467"/>
        <end position="3493"/>
    </location>
</feature>
<feature type="domain" description="ESPR" evidence="15">
    <location>
        <begin position="1"/>
        <end position="31"/>
    </location>
</feature>
<dbReference type="Gene3D" id="6.10.250.2030">
    <property type="match status" value="9"/>
</dbReference>
<sequence>MNKIYRAIWNETTQTWVAASELAKSKTKSDTVSYLPITDFVNRKSGISSSLKLGLVASLLNVTLLIPQVYASNAAIVGASNLGDNGVNQSLYPKASHGSVIINGANDLVSSGYNTCGADEVVGRGDPTRTITGTSISALEEYMRFAQNKGFQINGTGTTYNPYGTTTNDVNATMGANKIPVTTPTGGVYSGFQGLLTGGAESKMPVAYGVYSFASGCGSYTSGNYSVAFGTNATATAGGAMAIGTAALASGRAAIAFGVGAQATGVSSVALGSVASSDGVGSVAAGLMSQASADGTVALGVQSQAKKDSALAIGNSAQATAEQSISIGSANQVNGKGSGAIGGSSTTTGFNSTDGTQTTAATGVTIVNGEGTYSFGNQNGTIAADNTGIFGNKNTIQTDPEGISKADNIRILGSSNTVSAQATGAMIVGNTANVSAANALALGNNTQVSGTNGVAIGQGASAKSDDSIALGSGSVASTSKGMAGYNPSTSVTRDAATASPVWNSTANAVAIGDVASGLTRQITGLAAGTQDTDAVNVAQLKSLGTSTSTSLSSLSSSTSTGLSTTNSNLTDFLASASTSISTTTSNLTDLTNSITTRFNQADSDITSLNTSASTGIKHLQDDALQWNTKELAYDASHAASGAKTARIINVSAGDITAPGSTDAVNGGQLYATNTELASLSTSSLGSISSAVNNFNSTSVSVSTTLSSSVNQLNTLVTSTSTSLSQLNIDALQLKNGMYDASRNGEAQKITNIAAGDISKATSTDVVNGGQLFTTNSSLSRLSTSTSQSIQDANTKRDSLSTSVGTVLDTTNKTISSLSVATGNSIGHLSDVALQLNGDVYDASYAGTNRKVTNVAAGDISKATSSDLVTGGQLFTTNKNISTLTSTTSSDLQSANADLSSLSTSIDTNITTLSTALSSRVDNVVSNINTNLGNVSASLSSVQGSTSTGIKNLKSDALQWDDNLKAFSALRGSSPQKITQVAAGDISSVASTDAVNGAQLYTTNSNLTVLSGSVSTGLSQLSDQIISSTTADINKVSLVAGTISNSVTGLQSNALLWKEGAYDARHGDVDQKITHVKAGSTDQTSTDAINGGQLYSLSTVTAGKLASTTSTVNSSLADTSTKLTAVKDQALLWNSTKTAYDASRSGNAQKITGVAGGDLTADSSDVVIGAQLYTTNATLDTLSLSTTNSLSSLNTALQNSSKSVISSLSSAVGDSQSDIANLQKNALQWSVADKAYSARNGGENQRITNVMDGTLAANSTDVATGRQLYTLSSSTVESLNSLSTSLEGLSAKGIQSLSTILSTGLQSANTNISALQKDALQWNNDIGAYDASHGLANTTQKITNVSDGILSADSSDVVTGRQLFATNTSVSSLTDKLNNGLQSLSGSASTGLDNISANLNKSLSTGLGSLSTAAENSLTTTNTNLNSLKQNALQWNNTVNAYDASHGATNEKQRITNVADGSAVAGSSDVVTGGQLYTTNTAVSGLSTSMSTGLNTLSTATSNNLIDLTNTLDNSLKSGLRSLSTTLDNSLASTSANVTALQKNALQWNSTANAYDASHGAIGGSEKITNVADATLGANSSDVVTGGQLFTTNSTLSDISSSTFSTLGSISSSASTGISSISTALNNFADSKISSLSSSFDSKLTATNTSLSTLQQNALLWNGDLKAYDATHNGQAQRITNVLDGNAIAGSSDVVTGGQLFTTNSNLTTLSGSVSTTFGELSSSLQDISNNSLAGLKDELNKTNIKLNDLTTSTSTSLQTTNSNIGVLQQNTLLWNKDLNGGQGAYDASHNGIYQRITNVKDGILSADSSDVVTGGQLFTTNTNVSKLSGSISSISDSVVNGLSSLSSSLTEMNTNNLASLSTGLNNTNNRLTELSTTASSSLKVTNANVNTLQQNALLWNDNLGNGGAYDARHGTAGALGKITNVAAGTLAQDSSDVATAGQLFTTNTKISSLSNSVSTGFDNFSSSLSTIVKAGGVSSLSTVTEVISGKVSQLQQNALQYNSALVGYDASHATGKPAKITRVAEGAETVDSSDVITGAQLYRASAGYSTSLANVSRSLSSGLNSAQQTLDSLSTSWPEKLNNLSSSTSTTFSSLSTTVSNAFNSLSSTTSNSVAILSSSFSTGLSGLSTSFSNNIANLSTVTQNSLSSLSNSSSTTLGRLSSTVSSTTSTVAGLQQDALQWKNGSYSADHGTDKPQKITNVAAGNVAPDSTDAINGTQLYSLSTGIRTTVDNRYTSLSTILGNSISTVGSKLDTFTANTTNSLNKLDTDLSSTTAKVSALQDNALLWNNSLSAYDAGHGGTAQRITNVAAGSVALNSTDAVNGGQLYTLSSSTSTGLSSLSTNLNEVTKNQLGSLSTIVINSLSTITDNIGSLSTGLSKINGNVTSLQADALQWNKTKGAYVADHGTGQAQNITQVAAGSIAADSTDAVNGAQMYNLSTSTIASVNTLNQSLSSTNLALNTLSTAYGTSLSTLTTSLSSTKDALNQLSDTTTNSITGINNSLSTITSTTSSNLQILDKGLQAANASVSSLQANALLWNAGKGVYDASRNGEAKVLSGIGAGAVNAASTDAINGGQFYSLSTVTAAGLSSTNSNLSTLSSNTATSLTGLTASLSSTNQNLTTLKANTLQWNGSLSAYDAGRDGTAQRITNISAGRLAADSTDAVNGSQLYTLSNSTSTGLSSLSTNLNEVTKNQLGSLSTIVTNSLSTVTDNIGSLSTGLRETNTNVAALQQNALQWNSVSGAFDATRNGHAQKLTGIAGGDISAVSSDAINGAQMYSLSTLTQAGLSSSSTGLSSLSSVTSAGLSTVNERVDTLTSTTQLGLTSASTGLSSLSSSTSSGLTSLTASLSSTNQNLTTLQQNALQWNSSLTAYDASHGGGTAQRITNVAAGRVALDSTDAINGSQLFSLSGSTSTGLSSLSTNLNEVTKNQLGSLSTIVTESLSTVIKSVSSLSTGLSDTNTNVGNLQKDALQWNSVANAYDATRGGRAQNLTGIADGNISAGSSDAINGAQMYSLSTLTQAGLNSSSTGLSSLSSATSAGLTTVNNKVDTLTGTTQLGLASASTGLSSLSSSTSSGLTSLTASLSSTNQNLTTLQQNALQWNSTLGAYDASHGSGTAQRITNVAAGRVAVDSTDAVNGSQLYALSGSTSTGLNSLSTVVSSTVISGINSISNSMSTGYESLSRSLSTASDSLDKLATNTSTSLSSLSTSFGNTQKDVKELKDKSLQWSDDKNGFDAGRPNKLTRDFDGKYGKIINVADGLVDQDSHDAVNGGQLYIERSRLTSLSTSTSTGLSTITSILQDTPTGEMITNITNLTKNALQWNGTLGAYDASHGSGAAQRITNVAAGNLARGSLDAVNAGQLWDVKTDLDTLSTLVHSLPTGTVSDAQLNSLSTAISQAVGSQIASIASGLGTSYTPGSNAINPPKYDTSTPTGGNVTANNVADALQNIQNYGTKYAKINSAKAASIAQGADSIAVGGAAMASGTSAIAIGDSASAPAANGVALGSNAQVKQSGGVALGSGSVASTAAGKVGYVPVTATSQQAAAIRATRSTEGAVSVGDASKGVYRQITGVAAGTADTDAVNVAQLKGVNNQITNINKYVNQVNERVQRTERRAYSGTALAMALSGAYLPSLNAGEQAVGVGVGTYRGYTAVGANYKAMSNSGNIGWGAGVSTTGKEVGFNAGVGFKWSNN</sequence>
<dbReference type="InterPro" id="IPR008635">
    <property type="entry name" value="Coiled_stalk_dom"/>
</dbReference>
<evidence type="ECO:0000259" key="15">
    <source>
        <dbReference type="Pfam" id="PF13018"/>
    </source>
</evidence>
<organism evidence="16 17">
    <name type="scientific">Snodgrassella alvi</name>
    <dbReference type="NCBI Taxonomy" id="1196083"/>
    <lineage>
        <taxon>Bacteria</taxon>
        <taxon>Pseudomonadati</taxon>
        <taxon>Pseudomonadota</taxon>
        <taxon>Betaproteobacteria</taxon>
        <taxon>Neisseriales</taxon>
        <taxon>Neisseriaceae</taxon>
        <taxon>Snodgrassella</taxon>
    </lineage>
</organism>
<evidence type="ECO:0000256" key="7">
    <source>
        <dbReference type="ARBA" id="ARBA00022729"/>
    </source>
</evidence>
<feature type="domain" description="Trimeric autotransporter adhesin YadA-like stalk" evidence="14">
    <location>
        <begin position="1245"/>
        <end position="1282"/>
    </location>
</feature>
<feature type="domain" description="Trimeric autotransporter adhesin YadA-like head" evidence="13">
    <location>
        <begin position="3497"/>
        <end position="3521"/>
    </location>
</feature>
<feature type="domain" description="Trimeric autotransporter adhesin YadA-like stalk" evidence="14">
    <location>
        <begin position="1149"/>
        <end position="1191"/>
    </location>
</feature>
<dbReference type="EMBL" id="MEIL01000016">
    <property type="protein sequence ID" value="PIT41380.1"/>
    <property type="molecule type" value="Genomic_DNA"/>
</dbReference>
<feature type="domain" description="Trimeric autotransporter adhesin YadA-like stalk" evidence="14">
    <location>
        <begin position="1921"/>
        <end position="1963"/>
    </location>
</feature>
<feature type="domain" description="Trimeric autotransporter adhesin YadA-like stalk" evidence="14">
    <location>
        <begin position="1795"/>
        <end position="1836"/>
    </location>
</feature>
<evidence type="ECO:0000256" key="1">
    <source>
        <dbReference type="ARBA" id="ARBA00004241"/>
    </source>
</evidence>
<accession>A0A2N9X958</accession>
<feature type="domain" description="Trimeric autotransporter adhesin YadA-like head" evidence="13">
    <location>
        <begin position="279"/>
        <end position="301"/>
    </location>
</feature>